<protein>
    <recommendedName>
        <fullName evidence="5">Tetratricopeptide repeat protein 38</fullName>
    </recommendedName>
</protein>
<comment type="caution">
    <text evidence="3">The sequence shown here is derived from an EMBL/GenBank/DDBJ whole genome shotgun (WGS) entry which is preliminary data.</text>
</comment>
<evidence type="ECO:0000256" key="1">
    <source>
        <dbReference type="ARBA" id="ARBA00022737"/>
    </source>
</evidence>
<dbReference type="PANTHER" id="PTHR16263">
    <property type="entry name" value="TETRATRICOPEPTIDE REPEAT PROTEIN 38"/>
    <property type="match status" value="1"/>
</dbReference>
<dbReference type="EMBL" id="JOJR01002457">
    <property type="protein sequence ID" value="RCN28615.1"/>
    <property type="molecule type" value="Genomic_DNA"/>
</dbReference>
<dbReference type="AlphaFoldDB" id="A0A368FCR0"/>
<name>A0A368FCR0_ANCCA</name>
<dbReference type="Proteomes" id="UP000252519">
    <property type="component" value="Unassembled WGS sequence"/>
</dbReference>
<dbReference type="InterPro" id="IPR033891">
    <property type="entry name" value="TTC38"/>
</dbReference>
<proteinExistence type="predicted"/>
<organism evidence="3 4">
    <name type="scientific">Ancylostoma caninum</name>
    <name type="common">Dog hookworm</name>
    <dbReference type="NCBI Taxonomy" id="29170"/>
    <lineage>
        <taxon>Eukaryota</taxon>
        <taxon>Metazoa</taxon>
        <taxon>Ecdysozoa</taxon>
        <taxon>Nematoda</taxon>
        <taxon>Chromadorea</taxon>
        <taxon>Rhabditida</taxon>
        <taxon>Rhabditina</taxon>
        <taxon>Rhabditomorpha</taxon>
        <taxon>Strongyloidea</taxon>
        <taxon>Ancylostomatidae</taxon>
        <taxon>Ancylostomatinae</taxon>
        <taxon>Ancylostoma</taxon>
    </lineage>
</organism>
<keyword evidence="4" id="KW-1185">Reference proteome</keyword>
<evidence type="ECO:0000256" key="2">
    <source>
        <dbReference type="ARBA" id="ARBA00022803"/>
    </source>
</evidence>
<dbReference type="OrthoDB" id="1427555at2759"/>
<keyword evidence="2" id="KW-0802">TPR repeat</keyword>
<reference evidence="3 4" key="1">
    <citation type="submission" date="2014-10" db="EMBL/GenBank/DDBJ databases">
        <title>Draft genome of the hookworm Ancylostoma caninum.</title>
        <authorList>
            <person name="Mitreva M."/>
        </authorList>
    </citation>
    <scope>NUCLEOTIDE SEQUENCE [LARGE SCALE GENOMIC DNA]</scope>
    <source>
        <strain evidence="3 4">Baltimore</strain>
    </source>
</reference>
<evidence type="ECO:0000313" key="3">
    <source>
        <dbReference type="EMBL" id="RCN28615.1"/>
    </source>
</evidence>
<gene>
    <name evidence="3" type="ORF">ANCCAN_25641</name>
</gene>
<accession>A0A368FCR0</accession>
<evidence type="ECO:0000313" key="4">
    <source>
        <dbReference type="Proteomes" id="UP000252519"/>
    </source>
</evidence>
<sequence length="386" mass="43644">MAAWCAENLRDLEGWRASGLTLTTPSNECAKLFDGALRQIVSWSDCDALGGLVKTLEDMKAADPKAVLPRAFRLGLEGLGTSTCTRVNETLKMGLEQLQEDAKDYGNTREQKHAKAVLLWCEGWALNLNRFDCWATHARAHCMVMQGRNDEGINFMESTVDDWRPGWVIATHNYWHNALFYIEKGNYETPLTIFDNEVCRRANRPKQSVLDLADAASMLWRLELEGVDVGKRWHDLPNLSTHSEDHVTCFNDAHLGIAFQRRGDTDEEAHLYETLVDFAKSADVDNAQVCRDVGVALYEGMQLYGKGQYDEAAEKMLPVRHEVYRVGGSNAQRDIFAQTLIQACIMSKDPEHFNQTNTLLDERSALNKNSSIGERLAAKFRKYHPL</sequence>
<keyword evidence="1" id="KW-0677">Repeat</keyword>
<evidence type="ECO:0008006" key="5">
    <source>
        <dbReference type="Google" id="ProtNLM"/>
    </source>
</evidence>
<dbReference type="PANTHER" id="PTHR16263:SF4">
    <property type="entry name" value="TETRATRICOPEPTIDE REPEAT PROTEIN 38"/>
    <property type="match status" value="1"/>
</dbReference>